<dbReference type="AlphaFoldDB" id="A0A6J4VB18"/>
<gene>
    <name evidence="2" type="ORF">AVDCRST_MAG49-3887</name>
</gene>
<feature type="non-terminal residue" evidence="2">
    <location>
        <position position="1"/>
    </location>
</feature>
<evidence type="ECO:0000256" key="1">
    <source>
        <dbReference type="SAM" id="MobiDB-lite"/>
    </source>
</evidence>
<protein>
    <submittedName>
        <fullName evidence="2">Uncharacterized protein</fullName>
    </submittedName>
</protein>
<name>A0A6J4VB18_9BACT</name>
<feature type="non-terminal residue" evidence="2">
    <location>
        <position position="223"/>
    </location>
</feature>
<feature type="compositionally biased region" description="Basic residues" evidence="1">
    <location>
        <begin position="169"/>
        <end position="188"/>
    </location>
</feature>
<proteinExistence type="predicted"/>
<organism evidence="2">
    <name type="scientific">uncultured Thermomicrobiales bacterium</name>
    <dbReference type="NCBI Taxonomy" id="1645740"/>
    <lineage>
        <taxon>Bacteria</taxon>
        <taxon>Pseudomonadati</taxon>
        <taxon>Thermomicrobiota</taxon>
        <taxon>Thermomicrobia</taxon>
        <taxon>Thermomicrobiales</taxon>
        <taxon>environmental samples</taxon>
    </lineage>
</organism>
<feature type="compositionally biased region" description="Basic and acidic residues" evidence="1">
    <location>
        <begin position="41"/>
        <end position="60"/>
    </location>
</feature>
<accession>A0A6J4VB18</accession>
<dbReference type="EMBL" id="CADCWG010000279">
    <property type="protein sequence ID" value="CAA9573451.1"/>
    <property type="molecule type" value="Genomic_DNA"/>
</dbReference>
<feature type="region of interest" description="Disordered" evidence="1">
    <location>
        <begin position="1"/>
        <end position="198"/>
    </location>
</feature>
<feature type="compositionally biased region" description="Low complexity" evidence="1">
    <location>
        <begin position="68"/>
        <end position="95"/>
    </location>
</feature>
<feature type="compositionally biased region" description="Basic residues" evidence="1">
    <location>
        <begin position="1"/>
        <end position="19"/>
    </location>
</feature>
<reference evidence="2" key="1">
    <citation type="submission" date="2020-02" db="EMBL/GenBank/DDBJ databases">
        <authorList>
            <person name="Meier V. D."/>
        </authorList>
    </citation>
    <scope>NUCLEOTIDE SEQUENCE</scope>
    <source>
        <strain evidence="2">AVDCRST_MAG49</strain>
    </source>
</reference>
<sequence>GRPAARCRVRGGRGHRRGHGGGGHALPCPTVGCADTLPDPRACRPADQGRRRARADAGRHDVRRGRNRPAAARRAPQHRPAAARRAPAADAVEPALGVTAEAFGPGGNLRPGGDARPAARRTRRDRDDGRDRRPRRRVARRAAAGPGLHRAGSPLPGGAPRDGPGAGGPRRRGRGRCRRVPLRGRGRGGARAGWPIGHRDERADADRIARRWSPSCERQHRPL</sequence>
<evidence type="ECO:0000313" key="2">
    <source>
        <dbReference type="EMBL" id="CAA9573451.1"/>
    </source>
</evidence>